<feature type="domain" description="Methyltransferase" evidence="2">
    <location>
        <begin position="23"/>
        <end position="120"/>
    </location>
</feature>
<dbReference type="InterPro" id="IPR029063">
    <property type="entry name" value="SAM-dependent_MTases_sf"/>
</dbReference>
<dbReference type="AlphaFoldDB" id="A0A1H1VXE9"/>
<sequence>MASIPERVRWAVDVLDPGPADHVLEIGCGAGAAAELVCARLRSGRLVALDRSAVAVRRTLDRNAGHVSAGRLEVRHGELDTLDLPDHSLDVAFSVDVNLFWTRCPTAELHLLTAALRPGGALWVLYGAGGPRTGARLTDPIVAALGEHGFTEVTVLDEPRGLGVRARTPVGSPSSPPAKARN</sequence>
<dbReference type="SUPFAM" id="SSF53335">
    <property type="entry name" value="S-adenosyl-L-methionine-dependent methyltransferases"/>
    <property type="match status" value="1"/>
</dbReference>
<keyword evidence="4" id="KW-1185">Reference proteome</keyword>
<evidence type="ECO:0000256" key="1">
    <source>
        <dbReference type="SAM" id="MobiDB-lite"/>
    </source>
</evidence>
<dbReference type="OrthoDB" id="4571118at2"/>
<dbReference type="InterPro" id="IPR041698">
    <property type="entry name" value="Methyltransf_25"/>
</dbReference>
<reference evidence="3 4" key="1">
    <citation type="submission" date="2016-10" db="EMBL/GenBank/DDBJ databases">
        <authorList>
            <person name="de Groot N.N."/>
        </authorList>
    </citation>
    <scope>NUCLEOTIDE SEQUENCE [LARGE SCALE GENOMIC DNA]</scope>
    <source>
        <strain evidence="3 4">DSM 22024</strain>
    </source>
</reference>
<dbReference type="EMBL" id="LT629732">
    <property type="protein sequence ID" value="SDS89422.1"/>
    <property type="molecule type" value="Genomic_DNA"/>
</dbReference>
<dbReference type="Gene3D" id="3.40.50.150">
    <property type="entry name" value="Vaccinia Virus protein VP39"/>
    <property type="match status" value="1"/>
</dbReference>
<evidence type="ECO:0000313" key="4">
    <source>
        <dbReference type="Proteomes" id="UP000198983"/>
    </source>
</evidence>
<protein>
    <submittedName>
        <fullName evidence="3">Methyltransferase domain-containing protein</fullName>
    </submittedName>
</protein>
<evidence type="ECO:0000259" key="2">
    <source>
        <dbReference type="Pfam" id="PF13649"/>
    </source>
</evidence>
<keyword evidence="3" id="KW-0808">Transferase</keyword>
<accession>A0A1H1VXE9</accession>
<feature type="region of interest" description="Disordered" evidence="1">
    <location>
        <begin position="162"/>
        <end position="182"/>
    </location>
</feature>
<keyword evidence="3" id="KW-0489">Methyltransferase</keyword>
<dbReference type="RefSeq" id="WP_092655348.1">
    <property type="nucleotide sequence ID" value="NZ_LT629732.1"/>
</dbReference>
<dbReference type="GO" id="GO:0008168">
    <property type="term" value="F:methyltransferase activity"/>
    <property type="evidence" value="ECO:0007669"/>
    <property type="project" value="UniProtKB-KW"/>
</dbReference>
<gene>
    <name evidence="3" type="ORF">SAMN04489717_4251</name>
</gene>
<name>A0A1H1VXE9_9ACTN</name>
<evidence type="ECO:0000313" key="3">
    <source>
        <dbReference type="EMBL" id="SDS89422.1"/>
    </source>
</evidence>
<dbReference type="GO" id="GO:0032259">
    <property type="term" value="P:methylation"/>
    <property type="evidence" value="ECO:0007669"/>
    <property type="project" value="UniProtKB-KW"/>
</dbReference>
<proteinExistence type="predicted"/>
<dbReference type="CDD" id="cd02440">
    <property type="entry name" value="AdoMet_MTases"/>
    <property type="match status" value="1"/>
</dbReference>
<dbReference type="STRING" id="117157.SAMN04489717_4251"/>
<organism evidence="3 4">
    <name type="scientific">Actinopolymorpha singaporensis</name>
    <dbReference type="NCBI Taxonomy" id="117157"/>
    <lineage>
        <taxon>Bacteria</taxon>
        <taxon>Bacillati</taxon>
        <taxon>Actinomycetota</taxon>
        <taxon>Actinomycetes</taxon>
        <taxon>Propionibacteriales</taxon>
        <taxon>Actinopolymorphaceae</taxon>
        <taxon>Actinopolymorpha</taxon>
    </lineage>
</organism>
<dbReference type="Pfam" id="PF13649">
    <property type="entry name" value="Methyltransf_25"/>
    <property type="match status" value="1"/>
</dbReference>
<dbReference type="Proteomes" id="UP000198983">
    <property type="component" value="Chromosome I"/>
</dbReference>